<organism evidence="2 3">
    <name type="scientific">Streblomastix strix</name>
    <dbReference type="NCBI Taxonomy" id="222440"/>
    <lineage>
        <taxon>Eukaryota</taxon>
        <taxon>Metamonada</taxon>
        <taxon>Preaxostyla</taxon>
        <taxon>Oxymonadida</taxon>
        <taxon>Streblomastigidae</taxon>
        <taxon>Streblomastix</taxon>
    </lineage>
</organism>
<dbReference type="Proteomes" id="UP000324800">
    <property type="component" value="Unassembled WGS sequence"/>
</dbReference>
<feature type="compositionally biased region" description="Low complexity" evidence="1">
    <location>
        <begin position="9"/>
        <end position="21"/>
    </location>
</feature>
<accession>A0A5J4WSM8</accession>
<comment type="caution">
    <text evidence="2">The sequence shown here is derived from an EMBL/GenBank/DDBJ whole genome shotgun (WGS) entry which is preliminary data.</text>
</comment>
<evidence type="ECO:0000313" key="2">
    <source>
        <dbReference type="EMBL" id="KAA6397516.1"/>
    </source>
</evidence>
<name>A0A5J4WSM8_9EUKA</name>
<gene>
    <name evidence="2" type="ORF">EZS28_006955</name>
</gene>
<evidence type="ECO:0000313" key="3">
    <source>
        <dbReference type="Proteomes" id="UP000324800"/>
    </source>
</evidence>
<feature type="region of interest" description="Disordered" evidence="1">
    <location>
        <begin position="74"/>
        <end position="126"/>
    </location>
</feature>
<reference evidence="2 3" key="1">
    <citation type="submission" date="2019-03" db="EMBL/GenBank/DDBJ databases">
        <title>Single cell metagenomics reveals metabolic interactions within the superorganism composed of flagellate Streblomastix strix and complex community of Bacteroidetes bacteria on its surface.</title>
        <authorList>
            <person name="Treitli S.C."/>
            <person name="Kolisko M."/>
            <person name="Husnik F."/>
            <person name="Keeling P."/>
            <person name="Hampl V."/>
        </authorList>
    </citation>
    <scope>NUCLEOTIDE SEQUENCE [LARGE SCALE GENOMIC DNA]</scope>
    <source>
        <strain evidence="2">ST1C</strain>
    </source>
</reference>
<protein>
    <submittedName>
        <fullName evidence="2">Uncharacterized protein</fullName>
    </submittedName>
</protein>
<sequence length="156" mass="17061">MIQTGIQNRPTSPIRTTPSTRAEGISQIIQTSFPHALRSPTGNYPNSAERHIPTFLTNAWQTNLSQSHLVTTSSTRKNAHEMPGFKRPNQPIANNLEDSKYHPSKQTGTTILSPPRSHSPIHGPFVQKPFCGAPNVIGSGSDQLRALLNSSETTKN</sequence>
<proteinExistence type="predicted"/>
<dbReference type="AlphaFoldDB" id="A0A5J4WSM8"/>
<feature type="region of interest" description="Disordered" evidence="1">
    <location>
        <begin position="1"/>
        <end position="21"/>
    </location>
</feature>
<dbReference type="EMBL" id="SNRW01001161">
    <property type="protein sequence ID" value="KAA6397516.1"/>
    <property type="molecule type" value="Genomic_DNA"/>
</dbReference>
<evidence type="ECO:0000256" key="1">
    <source>
        <dbReference type="SAM" id="MobiDB-lite"/>
    </source>
</evidence>